<proteinExistence type="predicted"/>
<gene>
    <name evidence="1" type="ORF">DVJ83_17695</name>
</gene>
<dbReference type="KEGG" id="dwu:DVJ83_17695"/>
<organism evidence="1 2">
    <name type="scientific">Deinococcus wulumuqiensis</name>
    <dbReference type="NCBI Taxonomy" id="980427"/>
    <lineage>
        <taxon>Bacteria</taxon>
        <taxon>Thermotogati</taxon>
        <taxon>Deinococcota</taxon>
        <taxon>Deinococci</taxon>
        <taxon>Deinococcales</taxon>
        <taxon>Deinococcaceae</taxon>
        <taxon>Deinococcus</taxon>
    </lineage>
</organism>
<keyword evidence="1" id="KW-0614">Plasmid</keyword>
<geneLocation type="plasmid" evidence="2">
    <name>pdrdi</name>
</geneLocation>
<reference evidence="1 2" key="1">
    <citation type="submission" date="2018-07" db="EMBL/GenBank/DDBJ databases">
        <title>Complete Genome and Methylome Analysis of Deinococcus wulumuqiensis NEB 479.</title>
        <authorList>
            <person name="Fomenkov A."/>
            <person name="Luyten Y."/>
            <person name="Vincze T."/>
            <person name="Anton B.P."/>
            <person name="Clark T."/>
            <person name="Roberts R.J."/>
            <person name="Morgan R.D."/>
        </authorList>
    </citation>
    <scope>NUCLEOTIDE SEQUENCE [LARGE SCALE GENOMIC DNA]</scope>
    <source>
        <strain evidence="1 2">NEB 479</strain>
        <plasmid evidence="2">Plasmid pdrdi</plasmid>
    </source>
</reference>
<evidence type="ECO:0000313" key="2">
    <source>
        <dbReference type="Proteomes" id="UP000253744"/>
    </source>
</evidence>
<protein>
    <submittedName>
        <fullName evidence="1">Uncharacterized protein</fullName>
    </submittedName>
</protein>
<dbReference type="EMBL" id="CP031163">
    <property type="protein sequence ID" value="AXH00938.1"/>
    <property type="molecule type" value="Genomic_DNA"/>
</dbReference>
<sequence>MRVVAGVGDVGFALAALRAIQFADDVQGIENGIECVLEVGELTEAVEFTFGDALTGGQALDVGT</sequence>
<evidence type="ECO:0000313" key="1">
    <source>
        <dbReference type="EMBL" id="AXH00938.1"/>
    </source>
</evidence>
<accession>A0A345IML5</accession>
<name>A0A345IML5_9DEIO</name>
<dbReference type="RefSeq" id="WP_114673586.1">
    <property type="nucleotide sequence ID" value="NZ_CP031163.1"/>
</dbReference>
<dbReference type="AlphaFoldDB" id="A0A345IML5"/>
<dbReference type="Proteomes" id="UP000253744">
    <property type="component" value="Plasmid pDrdI"/>
</dbReference>